<sequence>METTQSTSPLITNDAVVFGLLMTVLALVFYTSKLQAPFWKRFYSIIPTVLLCYFVPALFNTFNLISGEKSALYSVASRYLLPASLVLFTIGIDIKGLKRLGSKAVIMFFAGTLGVMLGGPLAFMVVGFIFPDILHFGEEETWRGLATIAGSWIGGGANQAAMLEVFGASKTLFAQMIAVDVLVANIWMGLLLYGAQKKEKIDRWLRADNSAITDLEEKMEELHASQPNSSSGISSWIIVLGVAFGATGLSHLFADYIAPWFEVHYPQTAQYSLTSSFFWLVIIATTFGMGLSFTKARKLEQDGASNIASLFLYILVATIGMSMDLKALLDNPKFFLVGVIWILSHITIMLLVARLIRAPFFFVAVGSQANIGGAASAPIVAAAFSRYLTPVGVLLAVLGYAVGTYGAYICGIILQAISNSIS</sequence>
<comment type="caution">
    <text evidence="2">The sequence shown here is derived from an EMBL/GenBank/DDBJ whole genome shotgun (WGS) entry which is preliminary data.</text>
</comment>
<accession>A0ABV6HJL9</accession>
<dbReference type="InterPro" id="IPR008537">
    <property type="entry name" value="DUF819"/>
</dbReference>
<dbReference type="PANTHER" id="PTHR34289:SF8">
    <property type="entry name" value="DUF819 DOMAIN-CONTAINING PROTEIN"/>
    <property type="match status" value="1"/>
</dbReference>
<reference evidence="2 3" key="1">
    <citation type="submission" date="2024-09" db="EMBL/GenBank/DDBJ databases">
        <authorList>
            <person name="Sun Q."/>
            <person name="Mori K."/>
        </authorList>
    </citation>
    <scope>NUCLEOTIDE SEQUENCE [LARGE SCALE GENOMIC DNA]</scope>
    <source>
        <strain evidence="2 3">CCM 7765</strain>
    </source>
</reference>
<dbReference type="Pfam" id="PF05684">
    <property type="entry name" value="DUF819"/>
    <property type="match status" value="1"/>
</dbReference>
<dbReference type="PANTHER" id="PTHR34289">
    <property type="entry name" value="PROTEIN, PUTATIVE (DUF819)-RELATED"/>
    <property type="match status" value="1"/>
</dbReference>
<gene>
    <name evidence="2" type="ORF">ACFFI0_12175</name>
</gene>
<dbReference type="EMBL" id="JBHLWO010000002">
    <property type="protein sequence ID" value="MFC0319071.1"/>
    <property type="molecule type" value="Genomic_DNA"/>
</dbReference>
<feature type="transmembrane region" description="Helical" evidence="1">
    <location>
        <begin position="172"/>
        <end position="193"/>
    </location>
</feature>
<evidence type="ECO:0000313" key="2">
    <source>
        <dbReference type="EMBL" id="MFC0319071.1"/>
    </source>
</evidence>
<organism evidence="2 3">
    <name type="scientific">Olivibacter oleidegradans</name>
    <dbReference type="NCBI Taxonomy" id="760123"/>
    <lineage>
        <taxon>Bacteria</taxon>
        <taxon>Pseudomonadati</taxon>
        <taxon>Bacteroidota</taxon>
        <taxon>Sphingobacteriia</taxon>
        <taxon>Sphingobacteriales</taxon>
        <taxon>Sphingobacteriaceae</taxon>
        <taxon>Olivibacter</taxon>
    </lineage>
</organism>
<protein>
    <submittedName>
        <fullName evidence="2">DUF819 domain-containing protein</fullName>
    </submittedName>
</protein>
<dbReference type="RefSeq" id="WP_130857853.1">
    <property type="nucleotide sequence ID" value="NZ_JBHLWO010000002.1"/>
</dbReference>
<dbReference type="Proteomes" id="UP001589774">
    <property type="component" value="Unassembled WGS sequence"/>
</dbReference>
<feature type="transmembrane region" description="Helical" evidence="1">
    <location>
        <begin position="12"/>
        <end position="30"/>
    </location>
</feature>
<feature type="transmembrane region" description="Helical" evidence="1">
    <location>
        <begin position="104"/>
        <end position="130"/>
    </location>
</feature>
<proteinExistence type="predicted"/>
<keyword evidence="3" id="KW-1185">Reference proteome</keyword>
<feature type="transmembrane region" description="Helical" evidence="1">
    <location>
        <begin position="273"/>
        <end position="291"/>
    </location>
</feature>
<keyword evidence="1" id="KW-0812">Transmembrane</keyword>
<feature type="transmembrane region" description="Helical" evidence="1">
    <location>
        <begin position="71"/>
        <end position="92"/>
    </location>
</feature>
<feature type="transmembrane region" description="Helical" evidence="1">
    <location>
        <begin position="42"/>
        <end position="59"/>
    </location>
</feature>
<evidence type="ECO:0000313" key="3">
    <source>
        <dbReference type="Proteomes" id="UP001589774"/>
    </source>
</evidence>
<feature type="transmembrane region" description="Helical" evidence="1">
    <location>
        <begin position="334"/>
        <end position="353"/>
    </location>
</feature>
<keyword evidence="1" id="KW-0472">Membrane</keyword>
<feature type="transmembrane region" description="Helical" evidence="1">
    <location>
        <begin position="233"/>
        <end position="253"/>
    </location>
</feature>
<keyword evidence="1" id="KW-1133">Transmembrane helix</keyword>
<feature type="transmembrane region" description="Helical" evidence="1">
    <location>
        <begin position="303"/>
        <end position="322"/>
    </location>
</feature>
<evidence type="ECO:0000256" key="1">
    <source>
        <dbReference type="SAM" id="Phobius"/>
    </source>
</evidence>
<feature type="transmembrane region" description="Helical" evidence="1">
    <location>
        <begin position="391"/>
        <end position="414"/>
    </location>
</feature>
<dbReference type="PRINTS" id="PR00173">
    <property type="entry name" value="EDTRNSPORT"/>
</dbReference>
<name>A0ABV6HJL9_9SPHI</name>
<feature type="transmembrane region" description="Helical" evidence="1">
    <location>
        <begin position="360"/>
        <end position="385"/>
    </location>
</feature>